<organism evidence="1 2">
    <name type="scientific">Cryobacterium tepidiphilum</name>
    <dbReference type="NCBI Taxonomy" id="2486026"/>
    <lineage>
        <taxon>Bacteria</taxon>
        <taxon>Bacillati</taxon>
        <taxon>Actinomycetota</taxon>
        <taxon>Actinomycetes</taxon>
        <taxon>Micrococcales</taxon>
        <taxon>Microbacteriaceae</taxon>
        <taxon>Cryobacterium</taxon>
    </lineage>
</organism>
<dbReference type="AlphaFoldDB" id="A0A3M8LQ76"/>
<evidence type="ECO:0000313" key="2">
    <source>
        <dbReference type="Proteomes" id="UP000279859"/>
    </source>
</evidence>
<evidence type="ECO:0000313" key="1">
    <source>
        <dbReference type="EMBL" id="RNE67022.1"/>
    </source>
</evidence>
<protein>
    <recommendedName>
        <fullName evidence="3">Asp/Glu/hydantoin racemase</fullName>
    </recommendedName>
</protein>
<comment type="caution">
    <text evidence="1">The sequence shown here is derived from an EMBL/GenBank/DDBJ whole genome shotgun (WGS) entry which is preliminary data.</text>
</comment>
<sequence length="226" mass="23004">MSADRHPLVAFIGATTAAIPPASAAFAEHFPEATLWNVLDDRLITEAVAAGGLTPPLAARMGALVRYAVEAGADGVLLTCSMYGPVAHELGAGGDVPIYASDDAAFDDVVSAGYERVILLSSLPEALRDAEERFALFARERSGAPRVTGVLAADAFAAAASGDTAAVTDALASAVLSAEPADAVLLAQYSLAPAAARLAERLGLPVMAGPPRAAARMRQALLGTRP</sequence>
<dbReference type="EMBL" id="RDSR01000002">
    <property type="protein sequence ID" value="RNE67022.1"/>
    <property type="molecule type" value="Genomic_DNA"/>
</dbReference>
<accession>A0A3M8LQ76</accession>
<dbReference type="InterPro" id="IPR015942">
    <property type="entry name" value="Asp/Glu/hydantoin_racemase"/>
</dbReference>
<proteinExistence type="predicted"/>
<gene>
    <name evidence="1" type="ORF">EEJ31_02120</name>
</gene>
<keyword evidence="2" id="KW-1185">Reference proteome</keyword>
<evidence type="ECO:0008006" key="3">
    <source>
        <dbReference type="Google" id="ProtNLM"/>
    </source>
</evidence>
<dbReference type="GO" id="GO:0047661">
    <property type="term" value="F:amino-acid racemase activity"/>
    <property type="evidence" value="ECO:0007669"/>
    <property type="project" value="InterPro"/>
</dbReference>
<dbReference type="Proteomes" id="UP000279859">
    <property type="component" value="Unassembled WGS sequence"/>
</dbReference>
<name>A0A3M8LQ76_9MICO</name>
<dbReference type="Pfam" id="PF01177">
    <property type="entry name" value="Asp_Glu_race"/>
    <property type="match status" value="1"/>
</dbReference>
<reference evidence="1 2" key="1">
    <citation type="submission" date="2018-11" db="EMBL/GenBank/DDBJ databases">
        <title>Cryobacterium sp. nov., isolated from rhizosphere soil of lettuce.</title>
        <authorList>
            <person name="Wang Y."/>
        </authorList>
    </citation>
    <scope>NUCLEOTIDE SEQUENCE [LARGE SCALE GENOMIC DNA]</scope>
    <source>
        <strain evidence="1 2">NEAU-85</strain>
    </source>
</reference>